<proteinExistence type="predicted"/>
<feature type="domain" description="YDG" evidence="5">
    <location>
        <begin position="618"/>
        <end position="738"/>
    </location>
</feature>
<dbReference type="GO" id="GO:0003690">
    <property type="term" value="F:double-stranded DNA binding"/>
    <property type="evidence" value="ECO:0007669"/>
    <property type="project" value="TreeGrafter"/>
</dbReference>
<evidence type="ECO:0000256" key="3">
    <source>
        <dbReference type="PROSITE-ProRule" id="PRU00358"/>
    </source>
</evidence>
<dbReference type="InterPro" id="IPR051357">
    <property type="entry name" value="H3K9_HMTase_SUVAR3-9"/>
</dbReference>
<evidence type="ECO:0000259" key="5">
    <source>
        <dbReference type="PROSITE" id="PS51015"/>
    </source>
</evidence>
<dbReference type="PANTHER" id="PTHR45660">
    <property type="entry name" value="HISTONE-LYSINE N-METHYLTRANSFERASE SETMAR"/>
    <property type="match status" value="1"/>
</dbReference>
<dbReference type="InterPro" id="IPR036987">
    <property type="entry name" value="SRA-YDG_sf"/>
</dbReference>
<dbReference type="Pfam" id="PF02182">
    <property type="entry name" value="SAD_SRA"/>
    <property type="match status" value="1"/>
</dbReference>
<accession>A0A811PI96</accession>
<evidence type="ECO:0000256" key="2">
    <source>
        <dbReference type="ARBA" id="ARBA00023242"/>
    </source>
</evidence>
<protein>
    <recommendedName>
        <fullName evidence="5">YDG domain-containing protein</fullName>
    </recommendedName>
</protein>
<evidence type="ECO:0000313" key="6">
    <source>
        <dbReference type="EMBL" id="CAD6244999.1"/>
    </source>
</evidence>
<dbReference type="SMART" id="SM00466">
    <property type="entry name" value="SRA"/>
    <property type="match status" value="1"/>
</dbReference>
<evidence type="ECO:0000256" key="4">
    <source>
        <dbReference type="SAM" id="MobiDB-lite"/>
    </source>
</evidence>
<sequence>MMAAAAAAGHAHAHAPRAWPPYPQHAALLLPRPHHAPVPPPPPLHAGIRVVDTWRGAGSVARRDDGAPLRAGRRGWFGDGCDDRAGGDGRRRRAAEQEAVGTDDAAPALPVPAIQAEGRGSGGQAPVPARLREGRGAAARQRRWWRFAVRSCARRRRLRRTTQVGKVDSVLFEAASSPSAAAASAGGSSSISALENASASDGGHHCQGERLVKSTEALGTNGVAAAAASALMDAADSQGVAGPGSGEPLKSKDCLVSSVRLLPKPTTTVSANRRFPPGCRRFGAPLPAGDGTTNQVVCLPSPEEVVPTERDDMEFVVRPGSHVSSSVTPHEATACRLGAAVPTIGNKWHCEERRSSSAVPASGANVTNKPGGSSCNVAAAESLAQGLSKEGHRSDSVSDCSALNTTCSDDFAAAVSGEGAVVTKKVMHTARKSVRPPRLIQKSLLHTQRRSFSVEIERETELGCSVNMNDIEDTGGFTKARAIQDPMCANKSPWTKGNEAAFFGPKERVSKKKLMNKRRVTVKGPTSACALDDKEDSILEDDEIFKALAAHETKFEYGPQSADARIKVKIICTRFESICRAIVQAAGQRSMKVRRIDLAADKLIRKLPGFTKQGPVVGSVPGVEVGDEFLYRVQLALVGLHRPFQGGIDSTSHEKTGVRIAISVVASGGYPDELSCSGELVYTGSGKKDSGDQKLEHGNLALKNCIKMKTPVRVIHGFKDQNRGRQPFKGQRDLDVHV</sequence>
<gene>
    <name evidence="6" type="ORF">NCGR_LOCUS29463</name>
</gene>
<keyword evidence="2 3" id="KW-0539">Nucleus</keyword>
<dbReference type="SUPFAM" id="SSF88697">
    <property type="entry name" value="PUA domain-like"/>
    <property type="match status" value="1"/>
</dbReference>
<dbReference type="InterPro" id="IPR015947">
    <property type="entry name" value="PUA-like_sf"/>
</dbReference>
<name>A0A811PI96_9POAL</name>
<dbReference type="AlphaFoldDB" id="A0A811PI96"/>
<feature type="region of interest" description="Disordered" evidence="4">
    <location>
        <begin position="75"/>
        <end position="106"/>
    </location>
</feature>
<comment type="subcellular location">
    <subcellularLocation>
        <location evidence="1">Chromosome</location>
    </subcellularLocation>
    <subcellularLocation>
        <location evidence="3">Nucleus</location>
    </subcellularLocation>
</comment>
<dbReference type="InterPro" id="IPR003105">
    <property type="entry name" value="SRA_YDG"/>
</dbReference>
<dbReference type="PANTHER" id="PTHR45660:SF85">
    <property type="entry name" value="YDG_SRA DOMAIN CONTAINING PROTEIN-RELATED"/>
    <property type="match status" value="1"/>
</dbReference>
<evidence type="ECO:0000256" key="1">
    <source>
        <dbReference type="ARBA" id="ARBA00004286"/>
    </source>
</evidence>
<comment type="caution">
    <text evidence="6">The sequence shown here is derived from an EMBL/GenBank/DDBJ whole genome shotgun (WGS) entry which is preliminary data.</text>
</comment>
<dbReference type="GO" id="GO:0005634">
    <property type="term" value="C:nucleus"/>
    <property type="evidence" value="ECO:0007669"/>
    <property type="project" value="UniProtKB-SubCell"/>
</dbReference>
<reference evidence="6" key="1">
    <citation type="submission" date="2020-10" db="EMBL/GenBank/DDBJ databases">
        <authorList>
            <person name="Han B."/>
            <person name="Lu T."/>
            <person name="Zhao Q."/>
            <person name="Huang X."/>
            <person name="Zhao Y."/>
        </authorList>
    </citation>
    <scope>NUCLEOTIDE SEQUENCE</scope>
</reference>
<keyword evidence="7" id="KW-1185">Reference proteome</keyword>
<evidence type="ECO:0000313" key="7">
    <source>
        <dbReference type="Proteomes" id="UP000604825"/>
    </source>
</evidence>
<organism evidence="6 7">
    <name type="scientific">Miscanthus lutarioriparius</name>
    <dbReference type="NCBI Taxonomy" id="422564"/>
    <lineage>
        <taxon>Eukaryota</taxon>
        <taxon>Viridiplantae</taxon>
        <taxon>Streptophyta</taxon>
        <taxon>Embryophyta</taxon>
        <taxon>Tracheophyta</taxon>
        <taxon>Spermatophyta</taxon>
        <taxon>Magnoliopsida</taxon>
        <taxon>Liliopsida</taxon>
        <taxon>Poales</taxon>
        <taxon>Poaceae</taxon>
        <taxon>PACMAD clade</taxon>
        <taxon>Panicoideae</taxon>
        <taxon>Andropogonodae</taxon>
        <taxon>Andropogoneae</taxon>
        <taxon>Saccharinae</taxon>
        <taxon>Miscanthus</taxon>
    </lineage>
</organism>
<dbReference type="PROSITE" id="PS51015">
    <property type="entry name" value="YDG"/>
    <property type="match status" value="1"/>
</dbReference>
<dbReference type="GO" id="GO:0042054">
    <property type="term" value="F:histone methyltransferase activity"/>
    <property type="evidence" value="ECO:0007669"/>
    <property type="project" value="TreeGrafter"/>
</dbReference>
<dbReference type="Proteomes" id="UP000604825">
    <property type="component" value="Unassembled WGS sequence"/>
</dbReference>
<dbReference type="OrthoDB" id="5792673at2759"/>
<dbReference type="Gene3D" id="2.30.280.10">
    <property type="entry name" value="SRA-YDG"/>
    <property type="match status" value="1"/>
</dbReference>
<dbReference type="GO" id="GO:0005694">
    <property type="term" value="C:chromosome"/>
    <property type="evidence" value="ECO:0007669"/>
    <property type="project" value="UniProtKB-SubCell"/>
</dbReference>
<dbReference type="EMBL" id="CAJGYO010000007">
    <property type="protein sequence ID" value="CAD6244999.1"/>
    <property type="molecule type" value="Genomic_DNA"/>
</dbReference>